<evidence type="ECO:0000313" key="2">
    <source>
        <dbReference type="Proteomes" id="UP000192328"/>
    </source>
</evidence>
<name>A0AC61PPM8_9FIRM</name>
<dbReference type="Proteomes" id="UP000192328">
    <property type="component" value="Unassembled WGS sequence"/>
</dbReference>
<accession>A0AC61PPM8</accession>
<gene>
    <name evidence="1" type="ORF">SAMN06297397_2872</name>
</gene>
<sequence length="269" mass="30736">MIQEIRSFEQYEGFISELAEDPLYSDPHFIYDRDNLYGSINRKDEYAFAITENGTTEGIFVWLVIPDEQFIEMLIGFTRKEDTFAEMLSYMEKNWPGYQMDFVFNPQNPAVARVLERKGAAFEPEQQKMVFTGPAPDVSTNGVELLSEKWEKQYCGLHRTDVYWTAERILSAQDRFRTLVAIKDGQVQGYIDVTYSYDENEIYDLFVKPEAAQEDYGLALLAKATELNGPHQMMVLVDADAGEDIALYTAAGFAKVEGQNSVFAQIPKV</sequence>
<protein>
    <submittedName>
        <fullName evidence="1">Uncharacterized protein</fullName>
    </submittedName>
</protein>
<proteinExistence type="predicted"/>
<comment type="caution">
    <text evidence="1">The sequence shown here is derived from an EMBL/GenBank/DDBJ whole genome shotgun (WGS) entry which is preliminary data.</text>
</comment>
<organism evidence="1 2">
    <name type="scientific">Aristaeella lactis</name>
    <dbReference type="NCBI Taxonomy" id="3046383"/>
    <lineage>
        <taxon>Bacteria</taxon>
        <taxon>Bacillati</taxon>
        <taxon>Bacillota</taxon>
        <taxon>Clostridia</taxon>
        <taxon>Eubacteriales</taxon>
        <taxon>Aristaeellaceae</taxon>
        <taxon>Aristaeella</taxon>
    </lineage>
</organism>
<reference evidence="1" key="1">
    <citation type="submission" date="2017-04" db="EMBL/GenBank/DDBJ databases">
        <authorList>
            <person name="Varghese N."/>
            <person name="Submissions S."/>
        </authorList>
    </citation>
    <scope>NUCLEOTIDE SEQUENCE</scope>
    <source>
        <strain evidence="1">WTE2008</strain>
    </source>
</reference>
<dbReference type="EMBL" id="FWXZ01000007">
    <property type="protein sequence ID" value="SMC84194.1"/>
    <property type="molecule type" value="Genomic_DNA"/>
</dbReference>
<keyword evidence="2" id="KW-1185">Reference proteome</keyword>
<evidence type="ECO:0000313" key="1">
    <source>
        <dbReference type="EMBL" id="SMC84194.1"/>
    </source>
</evidence>